<proteinExistence type="predicted"/>
<dbReference type="InterPro" id="IPR003817">
    <property type="entry name" value="PS_Dcarbxylase"/>
</dbReference>
<protein>
    <recommendedName>
        <fullName evidence="5">Phosphatidylserine decarboxylase</fullName>
    </recommendedName>
</protein>
<keyword evidence="1" id="KW-0210">Decarboxylase</keyword>
<evidence type="ECO:0000313" key="3">
    <source>
        <dbReference type="EMBL" id="CAK0842013.1"/>
    </source>
</evidence>
<name>A0ABN9TBJ0_9DINO</name>
<dbReference type="EMBL" id="CAUYUJ010014501">
    <property type="protein sequence ID" value="CAK0842013.1"/>
    <property type="molecule type" value="Genomic_DNA"/>
</dbReference>
<dbReference type="PANTHER" id="PTHR10067">
    <property type="entry name" value="PHOSPHATIDYLSERINE DECARBOXYLASE"/>
    <property type="match status" value="1"/>
</dbReference>
<keyword evidence="4" id="KW-1185">Reference proteome</keyword>
<evidence type="ECO:0000256" key="2">
    <source>
        <dbReference type="ARBA" id="ARBA00023239"/>
    </source>
</evidence>
<gene>
    <name evidence="3" type="ORF">PCOR1329_LOCUS37061</name>
</gene>
<evidence type="ECO:0000256" key="1">
    <source>
        <dbReference type="ARBA" id="ARBA00022793"/>
    </source>
</evidence>
<dbReference type="Pfam" id="PF02666">
    <property type="entry name" value="PS_Dcarbxylase"/>
    <property type="match status" value="1"/>
</dbReference>
<evidence type="ECO:0000313" key="4">
    <source>
        <dbReference type="Proteomes" id="UP001189429"/>
    </source>
</evidence>
<comment type="caution">
    <text evidence="3">The sequence shown here is derived from an EMBL/GenBank/DDBJ whole genome shotgun (WGS) entry which is preliminary data.</text>
</comment>
<dbReference type="PANTHER" id="PTHR10067:SF17">
    <property type="entry name" value="PHOSPHATIDYLSERINE DECARBOXYLASE PROENZYME 2"/>
    <property type="match status" value="1"/>
</dbReference>
<accession>A0ABN9TBJ0</accession>
<organism evidence="3 4">
    <name type="scientific">Prorocentrum cordatum</name>
    <dbReference type="NCBI Taxonomy" id="2364126"/>
    <lineage>
        <taxon>Eukaryota</taxon>
        <taxon>Sar</taxon>
        <taxon>Alveolata</taxon>
        <taxon>Dinophyceae</taxon>
        <taxon>Prorocentrales</taxon>
        <taxon>Prorocentraceae</taxon>
        <taxon>Prorocentrum</taxon>
    </lineage>
</organism>
<dbReference type="Proteomes" id="UP001189429">
    <property type="component" value="Unassembled WGS sequence"/>
</dbReference>
<reference evidence="3" key="1">
    <citation type="submission" date="2023-10" db="EMBL/GenBank/DDBJ databases">
        <authorList>
            <person name="Chen Y."/>
            <person name="Shah S."/>
            <person name="Dougan E. K."/>
            <person name="Thang M."/>
            <person name="Chan C."/>
        </authorList>
    </citation>
    <scope>NUCLEOTIDE SEQUENCE [LARGE SCALE GENOMIC DNA]</scope>
</reference>
<evidence type="ECO:0008006" key="5">
    <source>
        <dbReference type="Google" id="ProtNLM"/>
    </source>
</evidence>
<sequence>MRSYFLMLPEPTGKDNGFSYILKMNFLQRRNQASIDLFNKFKSQTPPATTATTEFFDWTYKWVTLRGMYMDSKASLDTVARWVEYVNDPAQADNVRGNMSAYEGYDPDDPPGYGYNSFNQYFSRIFKDYNKSRPISQPEDKMVVTAPGDVLINFIINYLTNQTRLPVKGSDFNVKELLNGSALASKFIGGTAVSNVLEPYACHNFHAPVDGRLVEAVDVPGFFFGIPDGMRWFGSDNTGSSDTDFGVFSGFHRLVLIYDTGPYGLVAQVAVGLADVNTICPTVNAEMPSVPPGSCSGASCPEVRKGERLGFFLYGGSLNILLFQPGVFASQDLLMGNRLGSMSAIL</sequence>
<keyword evidence="2" id="KW-0456">Lyase</keyword>